<organism evidence="3 4">
    <name type="scientific">Choiromyces venosus 120613-1</name>
    <dbReference type="NCBI Taxonomy" id="1336337"/>
    <lineage>
        <taxon>Eukaryota</taxon>
        <taxon>Fungi</taxon>
        <taxon>Dikarya</taxon>
        <taxon>Ascomycota</taxon>
        <taxon>Pezizomycotina</taxon>
        <taxon>Pezizomycetes</taxon>
        <taxon>Pezizales</taxon>
        <taxon>Tuberaceae</taxon>
        <taxon>Choiromyces</taxon>
    </lineage>
</organism>
<reference evidence="3 4" key="1">
    <citation type="journal article" date="2018" name="Nat. Ecol. Evol.">
        <title>Pezizomycetes genomes reveal the molecular basis of ectomycorrhizal truffle lifestyle.</title>
        <authorList>
            <person name="Murat C."/>
            <person name="Payen T."/>
            <person name="Noel B."/>
            <person name="Kuo A."/>
            <person name="Morin E."/>
            <person name="Chen J."/>
            <person name="Kohler A."/>
            <person name="Krizsan K."/>
            <person name="Balestrini R."/>
            <person name="Da Silva C."/>
            <person name="Montanini B."/>
            <person name="Hainaut M."/>
            <person name="Levati E."/>
            <person name="Barry K.W."/>
            <person name="Belfiori B."/>
            <person name="Cichocki N."/>
            <person name="Clum A."/>
            <person name="Dockter R.B."/>
            <person name="Fauchery L."/>
            <person name="Guy J."/>
            <person name="Iotti M."/>
            <person name="Le Tacon F."/>
            <person name="Lindquist E.A."/>
            <person name="Lipzen A."/>
            <person name="Malagnac F."/>
            <person name="Mello A."/>
            <person name="Molinier V."/>
            <person name="Miyauchi S."/>
            <person name="Poulain J."/>
            <person name="Riccioni C."/>
            <person name="Rubini A."/>
            <person name="Sitrit Y."/>
            <person name="Splivallo R."/>
            <person name="Traeger S."/>
            <person name="Wang M."/>
            <person name="Zifcakova L."/>
            <person name="Wipf D."/>
            <person name="Zambonelli A."/>
            <person name="Paolocci F."/>
            <person name="Nowrousian M."/>
            <person name="Ottonello S."/>
            <person name="Baldrian P."/>
            <person name="Spatafora J.W."/>
            <person name="Henrissat B."/>
            <person name="Nagy L.G."/>
            <person name="Aury J.M."/>
            <person name="Wincker P."/>
            <person name="Grigoriev I.V."/>
            <person name="Bonfante P."/>
            <person name="Martin F.M."/>
        </authorList>
    </citation>
    <scope>NUCLEOTIDE SEQUENCE [LARGE SCALE GENOMIC DNA]</scope>
    <source>
        <strain evidence="3 4">120613-1</strain>
    </source>
</reference>
<dbReference type="AlphaFoldDB" id="A0A3N4JMI2"/>
<gene>
    <name evidence="3" type="ORF">L873DRAFT_1335960</name>
</gene>
<evidence type="ECO:0000313" key="4">
    <source>
        <dbReference type="Proteomes" id="UP000276215"/>
    </source>
</evidence>
<evidence type="ECO:0000256" key="1">
    <source>
        <dbReference type="SAM" id="MobiDB-lite"/>
    </source>
</evidence>
<accession>A0A3N4JMI2</accession>
<name>A0A3N4JMI2_9PEZI</name>
<protein>
    <submittedName>
        <fullName evidence="3">Uncharacterized protein</fullName>
    </submittedName>
</protein>
<evidence type="ECO:0000313" key="3">
    <source>
        <dbReference type="EMBL" id="RPA95084.1"/>
    </source>
</evidence>
<evidence type="ECO:0000256" key="2">
    <source>
        <dbReference type="SAM" id="Phobius"/>
    </source>
</evidence>
<feature type="region of interest" description="Disordered" evidence="1">
    <location>
        <begin position="11"/>
        <end position="38"/>
    </location>
</feature>
<dbReference type="EMBL" id="ML120429">
    <property type="protein sequence ID" value="RPA95084.1"/>
    <property type="molecule type" value="Genomic_DNA"/>
</dbReference>
<proteinExistence type="predicted"/>
<keyword evidence="4" id="KW-1185">Reference proteome</keyword>
<dbReference type="Proteomes" id="UP000276215">
    <property type="component" value="Unassembled WGS sequence"/>
</dbReference>
<keyword evidence="2" id="KW-0812">Transmembrane</keyword>
<keyword evidence="2" id="KW-0472">Membrane</keyword>
<sequence length="90" mass="10941">MKHMVIFKGAQQKWGTGKREKSKASHKNGQTRTKKRNGFPQGFFHSMYLISSFFYNRFDILKEFYLSYSYFPILLFPIRLFRWRGGYYFS</sequence>
<feature type="transmembrane region" description="Helical" evidence="2">
    <location>
        <begin position="64"/>
        <end position="81"/>
    </location>
</feature>
<keyword evidence="2" id="KW-1133">Transmembrane helix</keyword>